<feature type="region of interest" description="Disordered" evidence="2">
    <location>
        <begin position="814"/>
        <end position="834"/>
    </location>
</feature>
<gene>
    <name evidence="3" type="ORF">AWC38_SpisGene15822</name>
</gene>
<dbReference type="EMBL" id="LSMT01000346">
    <property type="protein sequence ID" value="PFX19745.1"/>
    <property type="molecule type" value="Genomic_DNA"/>
</dbReference>
<dbReference type="PANTHER" id="PTHR31424">
    <property type="entry name" value="PROTEIN CBG23806"/>
    <property type="match status" value="1"/>
</dbReference>
<evidence type="ECO:0000313" key="4">
    <source>
        <dbReference type="Proteomes" id="UP000225706"/>
    </source>
</evidence>
<accession>A0A2B4RU20</accession>
<organism evidence="3 4">
    <name type="scientific">Stylophora pistillata</name>
    <name type="common">Smooth cauliflower coral</name>
    <dbReference type="NCBI Taxonomy" id="50429"/>
    <lineage>
        <taxon>Eukaryota</taxon>
        <taxon>Metazoa</taxon>
        <taxon>Cnidaria</taxon>
        <taxon>Anthozoa</taxon>
        <taxon>Hexacorallia</taxon>
        <taxon>Scleractinia</taxon>
        <taxon>Astrocoeniina</taxon>
        <taxon>Pocilloporidae</taxon>
        <taxon>Stylophora</taxon>
    </lineage>
</organism>
<keyword evidence="1" id="KW-0175">Coiled coil</keyword>
<evidence type="ECO:0000256" key="1">
    <source>
        <dbReference type="SAM" id="Coils"/>
    </source>
</evidence>
<keyword evidence="4" id="KW-1185">Reference proteome</keyword>
<feature type="coiled-coil region" evidence="1">
    <location>
        <begin position="148"/>
        <end position="189"/>
    </location>
</feature>
<dbReference type="Gene3D" id="1.20.5.340">
    <property type="match status" value="1"/>
</dbReference>
<protein>
    <submittedName>
        <fullName evidence="3">Uncharacterized protein</fullName>
    </submittedName>
</protein>
<dbReference type="OrthoDB" id="5989200at2759"/>
<reference evidence="4" key="1">
    <citation type="journal article" date="2017" name="bioRxiv">
        <title>Comparative analysis of the genomes of Stylophora pistillata and Acropora digitifera provides evidence for extensive differences between species of corals.</title>
        <authorList>
            <person name="Voolstra C.R."/>
            <person name="Li Y."/>
            <person name="Liew Y.J."/>
            <person name="Baumgarten S."/>
            <person name="Zoccola D."/>
            <person name="Flot J.-F."/>
            <person name="Tambutte S."/>
            <person name="Allemand D."/>
            <person name="Aranda M."/>
        </authorList>
    </citation>
    <scope>NUCLEOTIDE SEQUENCE [LARGE SCALE GENOMIC DNA]</scope>
</reference>
<proteinExistence type="predicted"/>
<evidence type="ECO:0000256" key="2">
    <source>
        <dbReference type="SAM" id="MobiDB-lite"/>
    </source>
</evidence>
<evidence type="ECO:0000313" key="3">
    <source>
        <dbReference type="EMBL" id="PFX19745.1"/>
    </source>
</evidence>
<sequence length="876" mass="100342">MGIFSSGAKWRELRIHRDEDFIKMSDLLTGFGLSKWKENILVSTEHCLNYVKQDCVAGDEIIFTVNIQNEQLRSWYDLREGQGLLAQFSYVEILNASIAEQSIKIKDDCTRIDGLIRRSCSNIKSKCRKLEGRARVQYLNEFRRIAIRRDEIVKVADMEKEINKMRETAKGLLEDNEKLQKRCEELYTELQSAFQFKTDFENKLVEMENSYEGILSKNKELRDYIDRMSISDTVENGGKVISEVGGRQQRRKLRELKTHVERTLWFAETYGLTLDVASFTDQKGVSHTVNFLDGKDKKKFKDLPQEEQDKIKQILFIQDKFSIGEAAYHELTMTPAGEGLPRSYLIKQCKDSLNELCHIERTPGKEEGAQLNFRNELCSTIRNHMRDHATTGEKDQPPKYKVKLSGDGAKMTRLTGFVILSFSLLNDEDAVMSSRGNHTVAVIKGKESYELLQTSCARLFADVNRIVKEGVVEVDGKDVPVEMYLGGDYKFLLLIMGMKGATSGYACVWCTIHKTLRSDMTKPMNYYWKESKRTLDDMKRCALKQQYSCEHPPLLEIPLENVVLDELHLILRVTDKLTKNLVTEAISRDKKDNLHKAPRNRTATHLNSLVKAICSCGVSFSVWEKKNADGSGSGTHDFTSLMGTDKKLLLEKLPAKLDGIIGPTTSSTVIKIWKDFNDIYTRDLLKKDPTDEDIENYFAKVTAWVTLFKSLGGKLEGYGCSEVTPYIHCMVYHVPHFMKKHKGMKKFSGQGVEKLNDDCRRIHLQKSNKWDAAKDVLIVGKRLEMLRDFKRSPRLYKKAAKDYWSGGITENRAKRPRLSHDEKSQQNSVEEIDSLSPEMIKSKLKDLGITTRARNIKRLQGIYRAALQSASVEKDH</sequence>
<dbReference type="Proteomes" id="UP000225706">
    <property type="component" value="Unassembled WGS sequence"/>
</dbReference>
<name>A0A2B4RU20_STYPI</name>
<comment type="caution">
    <text evidence="3">The sequence shown here is derived from an EMBL/GenBank/DDBJ whole genome shotgun (WGS) entry which is preliminary data.</text>
</comment>
<dbReference type="PANTHER" id="PTHR31424:SF3">
    <property type="entry name" value="RING-TYPE DOMAIN-CONTAINING PROTEIN"/>
    <property type="match status" value="1"/>
</dbReference>
<dbReference type="AlphaFoldDB" id="A0A2B4RU20"/>